<dbReference type="CDD" id="cd08417">
    <property type="entry name" value="PBP2_Nitroaromatics_like"/>
    <property type="match status" value="1"/>
</dbReference>
<dbReference type="Gene3D" id="3.40.190.10">
    <property type="entry name" value="Periplasmic binding protein-like II"/>
    <property type="match status" value="2"/>
</dbReference>
<keyword evidence="8" id="KW-1185">Reference proteome</keyword>
<dbReference type="PANTHER" id="PTHR30118:SF15">
    <property type="entry name" value="TRANSCRIPTIONAL REGULATORY PROTEIN"/>
    <property type="match status" value="1"/>
</dbReference>
<dbReference type="PROSITE" id="PS50931">
    <property type="entry name" value="HTH_LYSR"/>
    <property type="match status" value="1"/>
</dbReference>
<keyword evidence="3" id="KW-0805">Transcription regulation</keyword>
<dbReference type="InterPro" id="IPR037402">
    <property type="entry name" value="YidZ_PBP2"/>
</dbReference>
<accession>A0ABQ5UMP3</accession>
<dbReference type="Gene3D" id="1.10.10.10">
    <property type="entry name" value="Winged helix-like DNA-binding domain superfamily/Winged helix DNA-binding domain"/>
    <property type="match status" value="1"/>
</dbReference>
<keyword evidence="2" id="KW-0536">Nodulation</keyword>
<evidence type="ECO:0000256" key="4">
    <source>
        <dbReference type="ARBA" id="ARBA00023125"/>
    </source>
</evidence>
<dbReference type="PANTHER" id="PTHR30118">
    <property type="entry name" value="HTH-TYPE TRANSCRIPTIONAL REGULATOR LEUO-RELATED"/>
    <property type="match status" value="1"/>
</dbReference>
<dbReference type="EMBL" id="BSNI01000001">
    <property type="protein sequence ID" value="GLQ16105.1"/>
    <property type="molecule type" value="Genomic_DNA"/>
</dbReference>
<feature type="domain" description="HTH lysR-type" evidence="6">
    <location>
        <begin position="6"/>
        <end position="63"/>
    </location>
</feature>
<evidence type="ECO:0000256" key="1">
    <source>
        <dbReference type="ARBA" id="ARBA00009437"/>
    </source>
</evidence>
<dbReference type="RefSeq" id="WP_284361459.1">
    <property type="nucleotide sequence ID" value="NZ_BSNI01000001.1"/>
</dbReference>
<gene>
    <name evidence="7" type="ORF">GCM10007879_03540</name>
</gene>
<proteinExistence type="inferred from homology"/>
<sequence length="314" mass="34907">MNLSSLDLNLLRVLDALLREGSTVAAGKRIGLSQPAVSAALGRLRVTLDDPLFVRHGQRLRPTRYAKSLEMPLRAALDDLQRILSGPSVFDPQQADNLFKISGADFFATMLMPQLAARLGRDAPRMRAQLVDLVPDNYIATLERYEIDLALIPDAKCPEWCDFTPAFVSDYVVIARNGNQLVTESKVESGTVMPLDLFCRLKHILFSPEGRLSAQGDKALEAVGRSRDVVMTMPFFAGVCQAVAGSENIALVPQRLAEQLAPQMGFNIYRPPVAIEPATLYMVWHRRETLSPAHKWFRELILEILTPLNTRDLG</sequence>
<name>A0ABQ5UMP3_9HYPH</name>
<protein>
    <submittedName>
        <fullName evidence="7">LysR family transcriptional regulator</fullName>
    </submittedName>
</protein>
<comment type="similarity">
    <text evidence="1">Belongs to the LysR transcriptional regulatory family.</text>
</comment>
<organism evidence="7 8">
    <name type="scientific">Maritalea porphyrae</name>
    <dbReference type="NCBI Taxonomy" id="880732"/>
    <lineage>
        <taxon>Bacteria</taxon>
        <taxon>Pseudomonadati</taxon>
        <taxon>Pseudomonadota</taxon>
        <taxon>Alphaproteobacteria</taxon>
        <taxon>Hyphomicrobiales</taxon>
        <taxon>Devosiaceae</taxon>
        <taxon>Maritalea</taxon>
    </lineage>
</organism>
<dbReference type="InterPro" id="IPR000847">
    <property type="entry name" value="LysR_HTH_N"/>
</dbReference>
<dbReference type="InterPro" id="IPR050389">
    <property type="entry name" value="LysR-type_TF"/>
</dbReference>
<dbReference type="InterPro" id="IPR036390">
    <property type="entry name" value="WH_DNA-bd_sf"/>
</dbReference>
<dbReference type="Pfam" id="PF00126">
    <property type="entry name" value="HTH_1"/>
    <property type="match status" value="1"/>
</dbReference>
<dbReference type="Pfam" id="PF03466">
    <property type="entry name" value="LysR_substrate"/>
    <property type="match status" value="1"/>
</dbReference>
<evidence type="ECO:0000313" key="7">
    <source>
        <dbReference type="EMBL" id="GLQ16105.1"/>
    </source>
</evidence>
<evidence type="ECO:0000313" key="8">
    <source>
        <dbReference type="Proteomes" id="UP001161405"/>
    </source>
</evidence>
<comment type="caution">
    <text evidence="7">The sequence shown here is derived from an EMBL/GenBank/DDBJ whole genome shotgun (WGS) entry which is preliminary data.</text>
</comment>
<dbReference type="SUPFAM" id="SSF46785">
    <property type="entry name" value="Winged helix' DNA-binding domain"/>
    <property type="match status" value="1"/>
</dbReference>
<dbReference type="Proteomes" id="UP001161405">
    <property type="component" value="Unassembled WGS sequence"/>
</dbReference>
<dbReference type="SUPFAM" id="SSF53850">
    <property type="entry name" value="Periplasmic binding protein-like II"/>
    <property type="match status" value="1"/>
</dbReference>
<keyword evidence="5" id="KW-0804">Transcription</keyword>
<evidence type="ECO:0000256" key="2">
    <source>
        <dbReference type="ARBA" id="ARBA00022458"/>
    </source>
</evidence>
<evidence type="ECO:0000256" key="3">
    <source>
        <dbReference type="ARBA" id="ARBA00023015"/>
    </source>
</evidence>
<reference evidence="7" key="1">
    <citation type="journal article" date="2014" name="Int. J. Syst. Evol. Microbiol.">
        <title>Complete genome of a new Firmicutes species belonging to the dominant human colonic microbiota ('Ruminococcus bicirculans') reveals two chromosomes and a selective capacity to utilize plant glucans.</title>
        <authorList>
            <consortium name="NISC Comparative Sequencing Program"/>
            <person name="Wegmann U."/>
            <person name="Louis P."/>
            <person name="Goesmann A."/>
            <person name="Henrissat B."/>
            <person name="Duncan S.H."/>
            <person name="Flint H.J."/>
        </authorList>
    </citation>
    <scope>NUCLEOTIDE SEQUENCE</scope>
    <source>
        <strain evidence="7">NBRC 107169</strain>
    </source>
</reference>
<dbReference type="InterPro" id="IPR036388">
    <property type="entry name" value="WH-like_DNA-bd_sf"/>
</dbReference>
<evidence type="ECO:0000256" key="5">
    <source>
        <dbReference type="ARBA" id="ARBA00023163"/>
    </source>
</evidence>
<dbReference type="InterPro" id="IPR005119">
    <property type="entry name" value="LysR_subst-bd"/>
</dbReference>
<reference evidence="7" key="2">
    <citation type="submission" date="2023-01" db="EMBL/GenBank/DDBJ databases">
        <title>Draft genome sequence of Maritalea porphyrae strain NBRC 107169.</title>
        <authorList>
            <person name="Sun Q."/>
            <person name="Mori K."/>
        </authorList>
    </citation>
    <scope>NUCLEOTIDE SEQUENCE</scope>
    <source>
        <strain evidence="7">NBRC 107169</strain>
    </source>
</reference>
<keyword evidence="4" id="KW-0238">DNA-binding</keyword>
<evidence type="ECO:0000259" key="6">
    <source>
        <dbReference type="PROSITE" id="PS50931"/>
    </source>
</evidence>